<evidence type="ECO:0000256" key="1">
    <source>
        <dbReference type="SAM" id="MobiDB-lite"/>
    </source>
</evidence>
<proteinExistence type="predicted"/>
<gene>
    <name evidence="2" type="ORF">PVAP13_5KG370600</name>
</gene>
<feature type="compositionally biased region" description="Polar residues" evidence="1">
    <location>
        <begin position="47"/>
        <end position="65"/>
    </location>
</feature>
<protein>
    <submittedName>
        <fullName evidence="2">Uncharacterized protein</fullName>
    </submittedName>
</protein>
<evidence type="ECO:0000313" key="2">
    <source>
        <dbReference type="EMBL" id="KAG2598127.1"/>
    </source>
</evidence>
<dbReference type="EMBL" id="CM029045">
    <property type="protein sequence ID" value="KAG2598127.1"/>
    <property type="molecule type" value="Genomic_DNA"/>
</dbReference>
<sequence>MLGDALHGIVLWRKADIKVIANNKAPVDHSPSAPSPLDYGNDYRDPTPSSLSPPQQRPGSTQTPSAPEEKGKKKTSSLPLAGPTNKKQKRVENKIGPKKKLAYELTQEELDEEVDREVKDHFKPKVPEKRVLVEPQIAAKVYSCLNYPPGPTKLPSDFDRTLIKAQQQRKNKKCGKTVPQLGSVQKQLEPLVVGRQPNEQETEFFHETRFMLDQPAGTADIPIAIVVAHPFKLGKLLVTEEEEIKLGTQMFNIHRWYMRMSNEEMDMFRVKYRDHDFYRGEDDFAVYFELLHHIYHRQALDVSIITIWVL</sequence>
<feature type="region of interest" description="Disordered" evidence="1">
    <location>
        <begin position="25"/>
        <end position="95"/>
    </location>
</feature>
<keyword evidence="3" id="KW-1185">Reference proteome</keyword>
<dbReference type="AlphaFoldDB" id="A0A8T0SIX8"/>
<evidence type="ECO:0000313" key="3">
    <source>
        <dbReference type="Proteomes" id="UP000823388"/>
    </source>
</evidence>
<comment type="caution">
    <text evidence="2">The sequence shown here is derived from an EMBL/GenBank/DDBJ whole genome shotgun (WGS) entry which is preliminary data.</text>
</comment>
<dbReference type="Proteomes" id="UP000823388">
    <property type="component" value="Chromosome 5K"/>
</dbReference>
<organism evidence="2 3">
    <name type="scientific">Panicum virgatum</name>
    <name type="common">Blackwell switchgrass</name>
    <dbReference type="NCBI Taxonomy" id="38727"/>
    <lineage>
        <taxon>Eukaryota</taxon>
        <taxon>Viridiplantae</taxon>
        <taxon>Streptophyta</taxon>
        <taxon>Embryophyta</taxon>
        <taxon>Tracheophyta</taxon>
        <taxon>Spermatophyta</taxon>
        <taxon>Magnoliopsida</taxon>
        <taxon>Liliopsida</taxon>
        <taxon>Poales</taxon>
        <taxon>Poaceae</taxon>
        <taxon>PACMAD clade</taxon>
        <taxon>Panicoideae</taxon>
        <taxon>Panicodae</taxon>
        <taxon>Paniceae</taxon>
        <taxon>Panicinae</taxon>
        <taxon>Panicum</taxon>
        <taxon>Panicum sect. Hiantes</taxon>
    </lineage>
</organism>
<reference evidence="2" key="1">
    <citation type="submission" date="2020-05" db="EMBL/GenBank/DDBJ databases">
        <title>WGS assembly of Panicum virgatum.</title>
        <authorList>
            <person name="Lovell J.T."/>
            <person name="Jenkins J."/>
            <person name="Shu S."/>
            <person name="Juenger T.E."/>
            <person name="Schmutz J."/>
        </authorList>
    </citation>
    <scope>NUCLEOTIDE SEQUENCE</scope>
    <source>
        <strain evidence="2">AP13</strain>
    </source>
</reference>
<name>A0A8T0SIX8_PANVG</name>
<accession>A0A8T0SIX8</accession>